<dbReference type="GO" id="GO:0051123">
    <property type="term" value="P:RNA polymerase II preinitiation complex assembly"/>
    <property type="evidence" value="ECO:0007669"/>
    <property type="project" value="EnsemblFungi"/>
</dbReference>
<dbReference type="SUPFAM" id="SSF47113">
    <property type="entry name" value="Histone-fold"/>
    <property type="match status" value="1"/>
</dbReference>
<evidence type="ECO:0000256" key="1">
    <source>
        <dbReference type="ARBA" id="ARBA00004123"/>
    </source>
</evidence>
<organism evidence="7 8">
    <name type="scientific">Candida glabrata</name>
    <name type="common">Yeast</name>
    <name type="synonym">Torulopsis glabrata</name>
    <dbReference type="NCBI Taxonomy" id="5478"/>
    <lineage>
        <taxon>Eukaryota</taxon>
        <taxon>Fungi</taxon>
        <taxon>Dikarya</taxon>
        <taxon>Ascomycota</taxon>
        <taxon>Saccharomycotina</taxon>
        <taxon>Saccharomycetes</taxon>
        <taxon>Saccharomycetales</taxon>
        <taxon>Saccharomycetaceae</taxon>
        <taxon>Nakaseomyces</taxon>
    </lineage>
</organism>
<dbReference type="VEuPathDB" id="FungiDB:B1J91_H04829g"/>
<evidence type="ECO:0000259" key="6">
    <source>
        <dbReference type="Pfam" id="PF04719"/>
    </source>
</evidence>
<dbReference type="GO" id="GO:0003743">
    <property type="term" value="F:translation initiation factor activity"/>
    <property type="evidence" value="ECO:0007669"/>
    <property type="project" value="UniProtKB-KW"/>
</dbReference>
<dbReference type="Pfam" id="PF04719">
    <property type="entry name" value="TAFII28"/>
    <property type="match status" value="1"/>
</dbReference>
<dbReference type="VEuPathDB" id="FungiDB:GVI51_H04675"/>
<dbReference type="GO" id="GO:0003682">
    <property type="term" value="F:chromatin binding"/>
    <property type="evidence" value="ECO:0007669"/>
    <property type="project" value="EnsemblFungi"/>
</dbReference>
<dbReference type="VEuPathDB" id="FungiDB:CAGL0H04829g"/>
<keyword evidence="4" id="KW-0804">Transcription</keyword>
<evidence type="ECO:0000256" key="2">
    <source>
        <dbReference type="ARBA" id="ARBA00009788"/>
    </source>
</evidence>
<evidence type="ECO:0000313" key="8">
    <source>
        <dbReference type="Proteomes" id="UP000054886"/>
    </source>
</evidence>
<sequence length="364" mass="42066">MATTQGPLDTIPKANYPPLLTKANYMSTKQLINEVLSEDREYVTWKLNQLRTGGNDAPGAKLLQTVAHHNNRQFHKKNAKVMKKRYPNQISGVPPNLTFVQDLYEKEMKKESEDIDKSLREMHQPSIPADEQFKLLVTNLDEDQTNRFEVFHRTALSKTQVKKLATTVVNQSINENIRVFLQAIGKIFAGEIIEKAMEIKEKWLLSLMHREFDRKEETATRLKKLLKKLTKMVDKNGIVGDDEPGNGMELTAHDLNNEYPSSVDEEEEDIYLDDEPDAMKKIQDVNSLLRSQENTAEIRLRLISHYNELVRQFNELDVSVEKYNSSPLLPEHIREAWRLHRLQSETIPPASWRTQGSGNGQMFR</sequence>
<reference evidence="7 8" key="1">
    <citation type="submission" date="2015-10" db="EMBL/GenBank/DDBJ databases">
        <title>Draft genomes sequences of Candida glabrata isolates 1A, 1B, 2A, 2B, 3A and 3B.</title>
        <authorList>
            <person name="Haavelsrud O.E."/>
            <person name="Gaustad P."/>
        </authorList>
    </citation>
    <scope>NUCLEOTIDE SEQUENCE [LARGE SCALE GENOMIC DNA]</scope>
    <source>
        <strain evidence="7">910700640</strain>
    </source>
</reference>
<keyword evidence="3" id="KW-0805">Transcription regulation</keyword>
<dbReference type="GO" id="GO:0005669">
    <property type="term" value="C:transcription factor TFIID complex"/>
    <property type="evidence" value="ECO:0007669"/>
    <property type="project" value="EnsemblFungi"/>
</dbReference>
<dbReference type="InterPro" id="IPR006809">
    <property type="entry name" value="TAFII28_dom"/>
</dbReference>
<dbReference type="Proteomes" id="UP000054886">
    <property type="component" value="Unassembled WGS sequence"/>
</dbReference>
<dbReference type="GO" id="GO:0046982">
    <property type="term" value="F:protein heterodimerization activity"/>
    <property type="evidence" value="ECO:0007669"/>
    <property type="project" value="InterPro"/>
</dbReference>
<gene>
    <name evidence="7" type="ORF">AO440_002098</name>
</gene>
<dbReference type="Gene3D" id="1.10.20.10">
    <property type="entry name" value="Histone, subunit A"/>
    <property type="match status" value="1"/>
</dbReference>
<dbReference type="CDD" id="cd08048">
    <property type="entry name" value="HFD_TAF11"/>
    <property type="match status" value="1"/>
</dbReference>
<keyword evidence="7" id="KW-0648">Protein biosynthesis</keyword>
<evidence type="ECO:0000313" key="7">
    <source>
        <dbReference type="EMBL" id="KTA96610.1"/>
    </source>
</evidence>
<accession>A0A0W0CAR4</accession>
<protein>
    <submittedName>
        <fullName evidence="7">Transcription initiation factor TFIID subunit 11</fullName>
    </submittedName>
</protein>
<keyword evidence="5" id="KW-0539">Nucleus</keyword>
<evidence type="ECO:0000256" key="3">
    <source>
        <dbReference type="ARBA" id="ARBA00023015"/>
    </source>
</evidence>
<dbReference type="AlphaFoldDB" id="A0A0W0CAR4"/>
<feature type="domain" description="TAFII28-like protein" evidence="6">
    <location>
        <begin position="135"/>
        <end position="203"/>
    </location>
</feature>
<dbReference type="VEuPathDB" id="FungiDB:GWK60_H04741"/>
<dbReference type="InterPro" id="IPR009072">
    <property type="entry name" value="Histone-fold"/>
</dbReference>
<keyword evidence="7" id="KW-0396">Initiation factor</keyword>
<dbReference type="PANTHER" id="PTHR13218:SF8">
    <property type="entry name" value="TRANSCRIPTION INITIATION FACTOR TFIID SUBUNIT 11"/>
    <property type="match status" value="1"/>
</dbReference>
<name>A0A0W0CAR4_CANGB</name>
<comment type="similarity">
    <text evidence="2">Belongs to the TAF11 family.</text>
</comment>
<dbReference type="InterPro" id="IPR045127">
    <property type="entry name" value="TAF11-like"/>
</dbReference>
<evidence type="ECO:0000256" key="4">
    <source>
        <dbReference type="ARBA" id="ARBA00023163"/>
    </source>
</evidence>
<comment type="subcellular location">
    <subcellularLocation>
        <location evidence="1">Nucleus</location>
    </subcellularLocation>
</comment>
<dbReference type="GO" id="GO:0045944">
    <property type="term" value="P:positive regulation of transcription by RNA polymerase II"/>
    <property type="evidence" value="ECO:0007669"/>
    <property type="project" value="EnsemblFungi"/>
</dbReference>
<dbReference type="EMBL" id="LLZZ01000171">
    <property type="protein sequence ID" value="KTA96610.1"/>
    <property type="molecule type" value="Genomic_DNA"/>
</dbReference>
<comment type="caution">
    <text evidence="7">The sequence shown here is derived from an EMBL/GenBank/DDBJ whole genome shotgun (WGS) entry which is preliminary data.</text>
</comment>
<dbReference type="GO" id="GO:0016251">
    <property type="term" value="F:RNA polymerase II general transcription initiation factor activity"/>
    <property type="evidence" value="ECO:0007669"/>
    <property type="project" value="TreeGrafter"/>
</dbReference>
<dbReference type="PANTHER" id="PTHR13218">
    <property type="entry name" value="TRANSCRIPTION INITIATION FACTOR TFIID SUBUNIT 11-RELATED"/>
    <property type="match status" value="1"/>
</dbReference>
<proteinExistence type="inferred from homology"/>
<evidence type="ECO:0000256" key="5">
    <source>
        <dbReference type="ARBA" id="ARBA00023242"/>
    </source>
</evidence>